<evidence type="ECO:0000313" key="5">
    <source>
        <dbReference type="EMBL" id="VEU73330.1"/>
    </source>
</evidence>
<dbReference type="NCBIfam" id="TIGR00099">
    <property type="entry name" value="Cof-subfamily"/>
    <property type="match status" value="1"/>
</dbReference>
<feature type="domain" description="ASCH" evidence="3">
    <location>
        <begin position="8"/>
        <end position="115"/>
    </location>
</feature>
<dbReference type="InterPro" id="IPR015947">
    <property type="entry name" value="PUA-like_sf"/>
</dbReference>
<dbReference type="EMBL" id="LR215031">
    <property type="protein sequence ID" value="VEU72541.1"/>
    <property type="molecule type" value="Genomic_DNA"/>
</dbReference>
<dbReference type="Gene3D" id="3.30.1240.10">
    <property type="match status" value="1"/>
</dbReference>
<evidence type="ECO:0000256" key="2">
    <source>
        <dbReference type="ARBA" id="ARBA00034778"/>
    </source>
</evidence>
<dbReference type="AlphaFoldDB" id="A0A449AYF6"/>
<keyword evidence="4" id="KW-0808">Transferase</keyword>
<dbReference type="PANTHER" id="PTHR10000">
    <property type="entry name" value="PHOSPHOSERINE PHOSPHATASE"/>
    <property type="match status" value="1"/>
</dbReference>
<dbReference type="SFLD" id="SFLDS00003">
    <property type="entry name" value="Haloacid_Dehalogenase"/>
    <property type="match status" value="1"/>
</dbReference>
<dbReference type="GO" id="GO:0016740">
    <property type="term" value="F:transferase activity"/>
    <property type="evidence" value="ECO:0007669"/>
    <property type="project" value="UniProtKB-KW"/>
</dbReference>
<evidence type="ECO:0000313" key="6">
    <source>
        <dbReference type="Proteomes" id="UP000289862"/>
    </source>
</evidence>
<comment type="similarity">
    <text evidence="2">Belongs to the HAD-like hydrolase superfamily. Cof family.</text>
</comment>
<evidence type="ECO:0000313" key="4">
    <source>
        <dbReference type="EMBL" id="VEU72541.1"/>
    </source>
</evidence>
<dbReference type="SUPFAM" id="SSF88697">
    <property type="entry name" value="PUA domain-like"/>
    <property type="match status" value="1"/>
</dbReference>
<dbReference type="EMBL" id="LR215033">
    <property type="protein sequence ID" value="VEU73330.1"/>
    <property type="molecule type" value="Genomic_DNA"/>
</dbReference>
<organism evidence="4 6">
    <name type="scientific">Mycoplasmopsis gallopavonis</name>
    <dbReference type="NCBI Taxonomy" id="76629"/>
    <lineage>
        <taxon>Bacteria</taxon>
        <taxon>Bacillati</taxon>
        <taxon>Mycoplasmatota</taxon>
        <taxon>Mycoplasmoidales</taxon>
        <taxon>Metamycoplasmataceae</taxon>
        <taxon>Mycoplasmopsis</taxon>
    </lineage>
</organism>
<dbReference type="GO" id="GO:0000287">
    <property type="term" value="F:magnesium ion binding"/>
    <property type="evidence" value="ECO:0007669"/>
    <property type="project" value="TreeGrafter"/>
</dbReference>
<dbReference type="PANTHER" id="PTHR10000:SF8">
    <property type="entry name" value="HAD SUPERFAMILY HYDROLASE-LIKE, TYPE 3"/>
    <property type="match status" value="1"/>
</dbReference>
<keyword evidence="4" id="KW-0378">Hydrolase</keyword>
<dbReference type="NCBIfam" id="TIGR01484">
    <property type="entry name" value="HAD-SF-IIB"/>
    <property type="match status" value="1"/>
</dbReference>
<dbReference type="GO" id="GO:0005829">
    <property type="term" value="C:cytosol"/>
    <property type="evidence" value="ECO:0007669"/>
    <property type="project" value="TreeGrafter"/>
</dbReference>
<dbReference type="InterPro" id="IPR006379">
    <property type="entry name" value="HAD-SF_hydro_IIB"/>
</dbReference>
<keyword evidence="5" id="KW-0614">Plasmid</keyword>
<dbReference type="Pfam" id="PF04266">
    <property type="entry name" value="ASCH"/>
    <property type="match status" value="1"/>
</dbReference>
<dbReference type="SFLD" id="SFLDG01140">
    <property type="entry name" value="C2.B:_Phosphomannomutase_and_P"/>
    <property type="match status" value="1"/>
</dbReference>
<dbReference type="InterPro" id="IPR023214">
    <property type="entry name" value="HAD_sf"/>
</dbReference>
<reference evidence="4 6" key="1">
    <citation type="submission" date="2019-01" db="EMBL/GenBank/DDBJ databases">
        <authorList>
            <consortium name="Pathogen Informatics"/>
        </authorList>
    </citation>
    <scope>NUCLEOTIDE SEQUENCE [LARGE SCALE GENOMIC DNA]</scope>
    <source>
        <strain evidence="4 6">NCTC10186</strain>
        <plasmid evidence="6">3</plasmid>
    </source>
</reference>
<dbReference type="InterPro" id="IPR000150">
    <property type="entry name" value="Cof"/>
</dbReference>
<sequence length="391" mass="45720">MKNIKKTFQVTNYWFNKIVSGTKRIEIRLNTPERQNLKVGDLINIKNEETNHFQIAQITKIEQFKSFESLYKSYNPEILGYLPDEKFDFHDMYKHYKNEDEQKYGVLAFSFQLLDLDLNKIDNFVFDMDGTLLDEESNLREKNLEAILKLQKMGKKIIIATGRPYYTLQKAINNFPIDYPIITSNGAMLYDNQTHELVEYTAMPKKSAKLMFQKLIELNYEFVIYTTNGMLGHETNASGFFCKRNHYNFLKPQFYQQIDQTLDIDQYQVCKFLILTESRPKKEMQQIEALANSLEGLHGLYSRFDMYDVMGQSASKGNGLYFLAQKEGLDLSRTICFGDSENDISMFEVVKYSASMANGLEKIKDYALLEAPDHNTDWISEFLEKNFKVKI</sequence>
<gene>
    <name evidence="4" type="ORF">NCTC10186_00005</name>
    <name evidence="5" type="ORF">NCTC10186_00838</name>
</gene>
<dbReference type="GO" id="GO:0016791">
    <property type="term" value="F:phosphatase activity"/>
    <property type="evidence" value="ECO:0007669"/>
    <property type="project" value="TreeGrafter"/>
</dbReference>
<proteinExistence type="inferred from homology"/>
<dbReference type="Pfam" id="PF08282">
    <property type="entry name" value="Hydrolase_3"/>
    <property type="match status" value="1"/>
</dbReference>
<dbReference type="InterPro" id="IPR007374">
    <property type="entry name" value="ASCH_domain"/>
</dbReference>
<dbReference type="Proteomes" id="UP000289862">
    <property type="component" value="Chromosome"/>
</dbReference>
<keyword evidence="6" id="KW-1185">Reference proteome</keyword>
<comment type="cofactor">
    <cofactor evidence="1">
        <name>Mg(2+)</name>
        <dbReference type="ChEBI" id="CHEBI:18420"/>
    </cofactor>
</comment>
<dbReference type="SMART" id="SM01022">
    <property type="entry name" value="ASCH"/>
    <property type="match status" value="1"/>
</dbReference>
<dbReference type="Gene3D" id="3.40.50.1000">
    <property type="entry name" value="HAD superfamily/HAD-like"/>
    <property type="match status" value="1"/>
</dbReference>
<name>A0A449AYF6_9BACT</name>
<dbReference type="InterPro" id="IPR036412">
    <property type="entry name" value="HAD-like_sf"/>
</dbReference>
<dbReference type="Proteomes" id="UP000289862">
    <property type="component" value="Plasmid 3"/>
</dbReference>
<protein>
    <submittedName>
        <fullName evidence="4">Putative phosphotransferase</fullName>
        <ecNumber evidence="4">3.-.-.-</ecNumber>
    </submittedName>
</protein>
<dbReference type="KEGG" id="mgal:NCTC10186_00838"/>
<dbReference type="RefSeq" id="WP_119572155.1">
    <property type="nucleotide sequence ID" value="NZ_LR215031.1"/>
</dbReference>
<evidence type="ECO:0000256" key="1">
    <source>
        <dbReference type="ARBA" id="ARBA00001946"/>
    </source>
</evidence>
<dbReference type="OrthoDB" id="388395at2"/>
<accession>A0A449AYF6</accession>
<dbReference type="SUPFAM" id="SSF56784">
    <property type="entry name" value="HAD-like"/>
    <property type="match status" value="1"/>
</dbReference>
<dbReference type="KEGG" id="mgal:NCTC10186_00005"/>
<evidence type="ECO:0000259" key="3">
    <source>
        <dbReference type="SMART" id="SM01022"/>
    </source>
</evidence>
<geneLocation type="plasmid" evidence="5 6">
    <name>3</name>
</geneLocation>
<dbReference type="EC" id="3.-.-.-" evidence="4"/>
<dbReference type="PROSITE" id="PS01229">
    <property type="entry name" value="COF_2"/>
    <property type="match status" value="1"/>
</dbReference>
<dbReference type="Gene3D" id="2.30.130.30">
    <property type="entry name" value="Hypothetical protein"/>
    <property type="match status" value="1"/>
</dbReference>